<dbReference type="RefSeq" id="WP_220806555.1">
    <property type="nucleotide sequence ID" value="NZ_BPMK01000002.1"/>
</dbReference>
<sequence>MRAYLLAALVLSGTAGPALSQLRDEPVDPAATEAAGPHAALEDEVWSFLEAFIDGENTHAEQLAFFAERVHYYDRGVLATDAIARDIGYTLRRWPWRDNRLVEIEYLKPLPGEDRVFVSYVVDYEVANRERTVRGRARYGAVIAGIGDEPRIEGIFENITRRGRPGQD</sequence>
<feature type="signal peptide" evidence="1">
    <location>
        <begin position="1"/>
        <end position="20"/>
    </location>
</feature>
<comment type="caution">
    <text evidence="2">The sequence shown here is derived from an EMBL/GenBank/DDBJ whole genome shotgun (WGS) entry which is preliminary data.</text>
</comment>
<evidence type="ECO:0000256" key="1">
    <source>
        <dbReference type="SAM" id="SignalP"/>
    </source>
</evidence>
<proteinExistence type="predicted"/>
<reference evidence="2 3" key="1">
    <citation type="journal article" date="2022" name="Int. J. Syst. Evol. Microbiol.">
        <title>Noviherbaspirillum aridicola sp. nov., isolated from an arid soil in Pakistan.</title>
        <authorList>
            <person name="Khan I.U."/>
            <person name="Saqib M."/>
            <person name="Amin A."/>
            <person name="Hussain F."/>
            <person name="Li L."/>
            <person name="Liu Y.H."/>
            <person name="Fang B.Z."/>
            <person name="Ahmed I."/>
            <person name="Li W.J."/>
        </authorList>
    </citation>
    <scope>NUCLEOTIDE SEQUENCE [LARGE SCALE GENOMIC DNA]</scope>
    <source>
        <strain evidence="2 3">NCCP-691</strain>
    </source>
</reference>
<evidence type="ECO:0000313" key="3">
    <source>
        <dbReference type="Proteomes" id="UP000887222"/>
    </source>
</evidence>
<keyword evidence="3" id="KW-1185">Reference proteome</keyword>
<protein>
    <recommendedName>
        <fullName evidence="4">Nuclear transport factor 2 family protein</fullName>
    </recommendedName>
</protein>
<gene>
    <name evidence="2" type="ORF">NCCP691_03830</name>
</gene>
<keyword evidence="1" id="KW-0732">Signal</keyword>
<evidence type="ECO:0008006" key="4">
    <source>
        <dbReference type="Google" id="ProtNLM"/>
    </source>
</evidence>
<organism evidence="2 3">
    <name type="scientific">Noviherbaspirillum aridicola</name>
    <dbReference type="NCBI Taxonomy" id="2849687"/>
    <lineage>
        <taxon>Bacteria</taxon>
        <taxon>Pseudomonadati</taxon>
        <taxon>Pseudomonadota</taxon>
        <taxon>Betaproteobacteria</taxon>
        <taxon>Burkholderiales</taxon>
        <taxon>Oxalobacteraceae</taxon>
        <taxon>Noviherbaspirillum</taxon>
    </lineage>
</organism>
<evidence type="ECO:0000313" key="2">
    <source>
        <dbReference type="EMBL" id="GIZ50369.1"/>
    </source>
</evidence>
<feature type="chain" id="PRO_5046968348" description="Nuclear transport factor 2 family protein" evidence="1">
    <location>
        <begin position="21"/>
        <end position="168"/>
    </location>
</feature>
<name>A0ABQ4PZS0_9BURK</name>
<dbReference type="EMBL" id="BPMK01000002">
    <property type="protein sequence ID" value="GIZ50369.1"/>
    <property type="molecule type" value="Genomic_DNA"/>
</dbReference>
<dbReference type="Proteomes" id="UP000887222">
    <property type="component" value="Unassembled WGS sequence"/>
</dbReference>
<accession>A0ABQ4PZS0</accession>